<feature type="transmembrane region" description="Helical" evidence="1">
    <location>
        <begin position="426"/>
        <end position="443"/>
    </location>
</feature>
<feature type="transmembrane region" description="Helical" evidence="1">
    <location>
        <begin position="143"/>
        <end position="161"/>
    </location>
</feature>
<feature type="transmembrane region" description="Helical" evidence="1">
    <location>
        <begin position="85"/>
        <end position="104"/>
    </location>
</feature>
<dbReference type="Proteomes" id="UP000249016">
    <property type="component" value="Unassembled WGS sequence"/>
</dbReference>
<sequence>MWLRIVAIFFNKTLEAIPAIYKLPTTTIWIKRSIWVYFFLLIFEGAIRRWVLPGLAQQLVIIRDPFAIIILILAWQYSSINRNPYIWFSTFLSIISFATTIVLGHGNIPVALFGLRITLIHFPLIFVIAKFFDKRDIELLTKWMVILTIPMLILIVIQFYSPQTSWINKGYYNSEVGAGFRGANGYFRPPGTFSFINGLAMFFTVSSAFVLYALFKPINLPRWVVYVALCCQILSIPFSISRTLFFGVSLIVLCFLLISVRTPKILASTLTLTLLIVILAVILGNVSFFAESLSAFTERFTSANKTEGGVQDSLFKRTFEGLFLALDSVNELPFFGKGLGLGTNVGSQLEVGKAAYLISEDEWGRMIGEMGLLLSFLFILLRFRVCIIMIKAAFASVKSRGLLSWLLLSFCVNNELMGLWGQPTALGFSIFFSGILLSASKYNL</sequence>
<feature type="transmembrane region" description="Helical" evidence="1">
    <location>
        <begin position="58"/>
        <end position="78"/>
    </location>
</feature>
<dbReference type="OrthoDB" id="1491081at2"/>
<evidence type="ECO:0000313" key="2">
    <source>
        <dbReference type="EMBL" id="RAI74720.1"/>
    </source>
</evidence>
<protein>
    <recommendedName>
        <fullName evidence="4">O-antigen ligase family protein</fullName>
    </recommendedName>
</protein>
<proteinExistence type="predicted"/>
<gene>
    <name evidence="2" type="ORF">HMF3257_11435</name>
</gene>
<dbReference type="RefSeq" id="WP_146619169.1">
    <property type="nucleotide sequence ID" value="NZ_QLII01000001.1"/>
</dbReference>
<feature type="transmembrane region" description="Helical" evidence="1">
    <location>
        <begin position="195"/>
        <end position="215"/>
    </location>
</feature>
<evidence type="ECO:0000313" key="3">
    <source>
        <dbReference type="Proteomes" id="UP000249016"/>
    </source>
</evidence>
<accession>A0A327NH65</accession>
<evidence type="ECO:0000256" key="1">
    <source>
        <dbReference type="SAM" id="Phobius"/>
    </source>
</evidence>
<feature type="transmembrane region" description="Helical" evidence="1">
    <location>
        <begin position="370"/>
        <end position="390"/>
    </location>
</feature>
<keyword evidence="1" id="KW-0812">Transmembrane</keyword>
<keyword evidence="3" id="KW-1185">Reference proteome</keyword>
<evidence type="ECO:0008006" key="4">
    <source>
        <dbReference type="Google" id="ProtNLM"/>
    </source>
</evidence>
<keyword evidence="1" id="KW-0472">Membrane</keyword>
<feature type="transmembrane region" description="Helical" evidence="1">
    <location>
        <begin position="244"/>
        <end position="260"/>
    </location>
</feature>
<dbReference type="AlphaFoldDB" id="A0A327NH65"/>
<feature type="transmembrane region" description="Helical" evidence="1">
    <location>
        <begin position="272"/>
        <end position="290"/>
    </location>
</feature>
<name>A0A327NH65_9BACT</name>
<comment type="caution">
    <text evidence="2">The sequence shown here is derived from an EMBL/GenBank/DDBJ whole genome shotgun (WGS) entry which is preliminary data.</text>
</comment>
<feature type="transmembrane region" description="Helical" evidence="1">
    <location>
        <begin position="110"/>
        <end position="131"/>
    </location>
</feature>
<reference evidence="2 3" key="1">
    <citation type="submission" date="2018-06" db="EMBL/GenBank/DDBJ databases">
        <title>Spirosoma sp. HMF3257 Genome sequencing and assembly.</title>
        <authorList>
            <person name="Kang H."/>
            <person name="Cha I."/>
            <person name="Kim H."/>
            <person name="Kang J."/>
            <person name="Joh K."/>
        </authorList>
    </citation>
    <scope>NUCLEOTIDE SEQUENCE [LARGE SCALE GENOMIC DNA]</scope>
    <source>
        <strain evidence="2 3">HMF3257</strain>
    </source>
</reference>
<dbReference type="EMBL" id="QLII01000001">
    <property type="protein sequence ID" value="RAI74720.1"/>
    <property type="molecule type" value="Genomic_DNA"/>
</dbReference>
<feature type="transmembrane region" description="Helical" evidence="1">
    <location>
        <begin position="34"/>
        <end position="52"/>
    </location>
</feature>
<organism evidence="2 3">
    <name type="scientific">Spirosoma telluris</name>
    <dbReference type="NCBI Taxonomy" id="2183553"/>
    <lineage>
        <taxon>Bacteria</taxon>
        <taxon>Pseudomonadati</taxon>
        <taxon>Bacteroidota</taxon>
        <taxon>Cytophagia</taxon>
        <taxon>Cytophagales</taxon>
        <taxon>Cytophagaceae</taxon>
        <taxon>Spirosoma</taxon>
    </lineage>
</organism>
<keyword evidence="1" id="KW-1133">Transmembrane helix</keyword>